<reference evidence="5 6" key="1">
    <citation type="journal article" date="2007" name="Science">
        <title>Sea anemone genome reveals ancestral eumetazoan gene repertoire and genomic organization.</title>
        <authorList>
            <person name="Putnam N.H."/>
            <person name="Srivastava M."/>
            <person name="Hellsten U."/>
            <person name="Dirks B."/>
            <person name="Chapman J."/>
            <person name="Salamov A."/>
            <person name="Terry A."/>
            <person name="Shapiro H."/>
            <person name="Lindquist E."/>
            <person name="Kapitonov V.V."/>
            <person name="Jurka J."/>
            <person name="Genikhovich G."/>
            <person name="Grigoriev I.V."/>
            <person name="Lucas S.M."/>
            <person name="Steele R.E."/>
            <person name="Finnerty J.R."/>
            <person name="Technau U."/>
            <person name="Martindale M.Q."/>
            <person name="Rokhsar D.S."/>
        </authorList>
    </citation>
    <scope>NUCLEOTIDE SEQUENCE [LARGE SCALE GENOMIC DNA]</scope>
    <source>
        <strain evidence="6">CH2 X CH6</strain>
    </source>
</reference>
<evidence type="ECO:0000313" key="5">
    <source>
        <dbReference type="EMBL" id="EDO27288.1"/>
    </source>
</evidence>
<dbReference type="InterPro" id="IPR006689">
    <property type="entry name" value="Small_GTPase_ARF/SAR"/>
</dbReference>
<dbReference type="SUPFAM" id="SSF52540">
    <property type="entry name" value="P-loop containing nucleoside triphosphate hydrolases"/>
    <property type="match status" value="1"/>
</dbReference>
<feature type="binding site" evidence="3">
    <location>
        <position position="74"/>
    </location>
    <ligand>
        <name>GTP</name>
        <dbReference type="ChEBI" id="CHEBI:37565"/>
    </ligand>
</feature>
<organism evidence="5 6">
    <name type="scientific">Nematostella vectensis</name>
    <name type="common">Starlet sea anemone</name>
    <dbReference type="NCBI Taxonomy" id="45351"/>
    <lineage>
        <taxon>Eukaryota</taxon>
        <taxon>Metazoa</taxon>
        <taxon>Cnidaria</taxon>
        <taxon>Anthozoa</taxon>
        <taxon>Hexacorallia</taxon>
        <taxon>Actiniaria</taxon>
        <taxon>Edwardsiidae</taxon>
        <taxon>Nematostella</taxon>
    </lineage>
</organism>
<dbReference type="Proteomes" id="UP000001593">
    <property type="component" value="Unassembled WGS sequence"/>
</dbReference>
<dbReference type="AlphaFoldDB" id="A7T9N6"/>
<feature type="binding site" evidence="4">
    <location>
        <position position="52"/>
    </location>
    <ligand>
        <name>Mg(2+)</name>
        <dbReference type="ChEBI" id="CHEBI:18420"/>
    </ligand>
</feature>
<dbReference type="InterPro" id="IPR051995">
    <property type="entry name" value="Ciliary_GTPase"/>
</dbReference>
<dbReference type="InParanoid" id="A7T9N6"/>
<evidence type="ECO:0008006" key="7">
    <source>
        <dbReference type="Google" id="ProtNLM"/>
    </source>
</evidence>
<dbReference type="Pfam" id="PF00025">
    <property type="entry name" value="Arf"/>
    <property type="match status" value="1"/>
</dbReference>
<dbReference type="Gene3D" id="3.40.50.300">
    <property type="entry name" value="P-loop containing nucleotide triphosphate hydrolases"/>
    <property type="match status" value="1"/>
</dbReference>
<gene>
    <name evidence="5" type="ORF">NEMVEDRAFT_v1g151519</name>
</gene>
<proteinExistence type="predicted"/>
<feature type="binding site" evidence="3">
    <location>
        <begin position="28"/>
        <end position="35"/>
    </location>
    <ligand>
        <name>GTP</name>
        <dbReference type="ChEBI" id="CHEBI:37565"/>
    </ligand>
</feature>
<dbReference type="eggNOG" id="KOG0074">
    <property type="taxonomic scope" value="Eukaryota"/>
</dbReference>
<keyword evidence="6" id="KW-1185">Reference proteome</keyword>
<dbReference type="PRINTS" id="PR00328">
    <property type="entry name" value="SAR1GTPBP"/>
</dbReference>
<name>A7T9N6_NEMVE</name>
<dbReference type="PhylomeDB" id="A7T9N6"/>
<evidence type="ECO:0000256" key="3">
    <source>
        <dbReference type="PIRSR" id="PIRSR606689-1"/>
    </source>
</evidence>
<protein>
    <recommendedName>
        <fullName evidence="7">ADP-ribosylation factor-like protein 13B</fullName>
    </recommendedName>
</protein>
<keyword evidence="4" id="KW-0460">Magnesium</keyword>
<dbReference type="GO" id="GO:0005525">
    <property type="term" value="F:GTP binding"/>
    <property type="evidence" value="ECO:0007669"/>
    <property type="project" value="UniProtKB-KW"/>
</dbReference>
<accession>A7T9N6</accession>
<keyword evidence="1 3" id="KW-0547">Nucleotide-binding</keyword>
<dbReference type="InterPro" id="IPR027417">
    <property type="entry name" value="P-loop_NTPase"/>
</dbReference>
<dbReference type="GO" id="GO:0046872">
    <property type="term" value="F:metal ion binding"/>
    <property type="evidence" value="ECO:0007669"/>
    <property type="project" value="UniProtKB-KW"/>
</dbReference>
<sequence length="102" mass="11548">MFSLMANCFSWIKWKREPVKKVTILMVGLDNAGKTSTVADLKGEALDGITPTVGFLSSNFNMYRFNVTVYDLGGGAKIRGIWKDYYAEVRWKLLSLQSIFQV</sequence>
<dbReference type="PANTHER" id="PTHR46090:SF2">
    <property type="entry name" value="ADP-RIBOSYLATION FACTOR-LIKE PROTEIN 13B"/>
    <property type="match status" value="1"/>
</dbReference>
<dbReference type="EMBL" id="DS473512">
    <property type="protein sequence ID" value="EDO27288.1"/>
    <property type="molecule type" value="Genomic_DNA"/>
</dbReference>
<feature type="binding site" evidence="4">
    <location>
        <position position="35"/>
    </location>
    <ligand>
        <name>Mg(2+)</name>
        <dbReference type="ChEBI" id="CHEBI:18420"/>
    </ligand>
</feature>
<keyword evidence="4" id="KW-0479">Metal-binding</keyword>
<keyword evidence="2 3" id="KW-0342">GTP-binding</keyword>
<dbReference type="GO" id="GO:0003924">
    <property type="term" value="F:GTPase activity"/>
    <property type="evidence" value="ECO:0007669"/>
    <property type="project" value="InterPro"/>
</dbReference>
<dbReference type="STRING" id="45351.A7T9N6"/>
<evidence type="ECO:0000256" key="2">
    <source>
        <dbReference type="ARBA" id="ARBA00023134"/>
    </source>
</evidence>
<evidence type="ECO:0000256" key="4">
    <source>
        <dbReference type="PIRSR" id="PIRSR606689-2"/>
    </source>
</evidence>
<evidence type="ECO:0000313" key="6">
    <source>
        <dbReference type="Proteomes" id="UP000001593"/>
    </source>
</evidence>
<evidence type="ECO:0000256" key="1">
    <source>
        <dbReference type="ARBA" id="ARBA00022741"/>
    </source>
</evidence>
<dbReference type="HOGENOM" id="CLU_2280704_0_0_1"/>
<dbReference type="PANTHER" id="PTHR46090">
    <property type="entry name" value="ADP-RIBOSYLATION FACTOR-LIKE PROTEIN 13B"/>
    <property type="match status" value="1"/>
</dbReference>